<dbReference type="AlphaFoldDB" id="A0A1Z5RPT1"/>
<feature type="compositionally biased region" description="Polar residues" evidence="1">
    <location>
        <begin position="26"/>
        <end position="35"/>
    </location>
</feature>
<proteinExistence type="predicted"/>
<evidence type="ECO:0000313" key="3">
    <source>
        <dbReference type="Proteomes" id="UP000000768"/>
    </source>
</evidence>
<dbReference type="Proteomes" id="UP000000768">
    <property type="component" value="Chromosome 4"/>
</dbReference>
<gene>
    <name evidence="2" type="ORF">SORBI_3004G299401</name>
</gene>
<reference evidence="2 3" key="1">
    <citation type="journal article" date="2009" name="Nature">
        <title>The Sorghum bicolor genome and the diversification of grasses.</title>
        <authorList>
            <person name="Paterson A.H."/>
            <person name="Bowers J.E."/>
            <person name="Bruggmann R."/>
            <person name="Dubchak I."/>
            <person name="Grimwood J."/>
            <person name="Gundlach H."/>
            <person name="Haberer G."/>
            <person name="Hellsten U."/>
            <person name="Mitros T."/>
            <person name="Poliakov A."/>
            <person name="Schmutz J."/>
            <person name="Spannagl M."/>
            <person name="Tang H."/>
            <person name="Wang X."/>
            <person name="Wicker T."/>
            <person name="Bharti A.K."/>
            <person name="Chapman J."/>
            <person name="Feltus F.A."/>
            <person name="Gowik U."/>
            <person name="Grigoriev I.V."/>
            <person name="Lyons E."/>
            <person name="Maher C.A."/>
            <person name="Martis M."/>
            <person name="Narechania A."/>
            <person name="Otillar R.P."/>
            <person name="Penning B.W."/>
            <person name="Salamov A.A."/>
            <person name="Wang Y."/>
            <person name="Zhang L."/>
            <person name="Carpita N.C."/>
            <person name="Freeling M."/>
            <person name="Gingle A.R."/>
            <person name="Hash C.T."/>
            <person name="Keller B."/>
            <person name="Klein P."/>
            <person name="Kresovich S."/>
            <person name="McCann M.C."/>
            <person name="Ming R."/>
            <person name="Peterson D.G."/>
            <person name="Mehboob-ur-Rahman"/>
            <person name="Ware D."/>
            <person name="Westhoff P."/>
            <person name="Mayer K.F."/>
            <person name="Messing J."/>
            <person name="Rokhsar D.S."/>
        </authorList>
    </citation>
    <scope>NUCLEOTIDE SEQUENCE [LARGE SCALE GENOMIC DNA]</scope>
    <source>
        <strain evidence="3">cv. BTx623</strain>
    </source>
</reference>
<reference evidence="3" key="2">
    <citation type="journal article" date="2018" name="Plant J.">
        <title>The Sorghum bicolor reference genome: improved assembly, gene annotations, a transcriptome atlas, and signatures of genome organization.</title>
        <authorList>
            <person name="McCormick R.F."/>
            <person name="Truong S.K."/>
            <person name="Sreedasyam A."/>
            <person name="Jenkins J."/>
            <person name="Shu S."/>
            <person name="Sims D."/>
            <person name="Kennedy M."/>
            <person name="Amirebrahimi M."/>
            <person name="Weers B.D."/>
            <person name="McKinley B."/>
            <person name="Mattison A."/>
            <person name="Morishige D.T."/>
            <person name="Grimwood J."/>
            <person name="Schmutz J."/>
            <person name="Mullet J.E."/>
        </authorList>
    </citation>
    <scope>NUCLEOTIDE SEQUENCE [LARGE SCALE GENOMIC DNA]</scope>
    <source>
        <strain evidence="3">cv. BTx623</strain>
    </source>
</reference>
<feature type="region of interest" description="Disordered" evidence="1">
    <location>
        <begin position="1"/>
        <end position="35"/>
    </location>
</feature>
<dbReference type="EMBL" id="CM000763">
    <property type="protein sequence ID" value="OQU85744.1"/>
    <property type="molecule type" value="Genomic_DNA"/>
</dbReference>
<name>A0A1Z5RPT1_SORBI</name>
<sequence length="83" mass="9551">MHIRAPTQRHSQLLQDERGGMMGVGSDSTTGTVNCRPQLQTSQCRRVQQFRMDRREAVEVRWLLGKENIIENTIGNSVWKGRI</sequence>
<evidence type="ECO:0000313" key="2">
    <source>
        <dbReference type="EMBL" id="OQU85744.1"/>
    </source>
</evidence>
<protein>
    <submittedName>
        <fullName evidence="2">Uncharacterized protein</fullName>
    </submittedName>
</protein>
<organism evidence="2 3">
    <name type="scientific">Sorghum bicolor</name>
    <name type="common">Sorghum</name>
    <name type="synonym">Sorghum vulgare</name>
    <dbReference type="NCBI Taxonomy" id="4558"/>
    <lineage>
        <taxon>Eukaryota</taxon>
        <taxon>Viridiplantae</taxon>
        <taxon>Streptophyta</taxon>
        <taxon>Embryophyta</taxon>
        <taxon>Tracheophyta</taxon>
        <taxon>Spermatophyta</taxon>
        <taxon>Magnoliopsida</taxon>
        <taxon>Liliopsida</taxon>
        <taxon>Poales</taxon>
        <taxon>Poaceae</taxon>
        <taxon>PACMAD clade</taxon>
        <taxon>Panicoideae</taxon>
        <taxon>Andropogonodae</taxon>
        <taxon>Andropogoneae</taxon>
        <taxon>Sorghinae</taxon>
        <taxon>Sorghum</taxon>
    </lineage>
</organism>
<dbReference type="Gramene" id="OQU85744">
    <property type="protein sequence ID" value="OQU85744"/>
    <property type="gene ID" value="SORBI_3004G299401"/>
</dbReference>
<evidence type="ECO:0000256" key="1">
    <source>
        <dbReference type="SAM" id="MobiDB-lite"/>
    </source>
</evidence>
<dbReference type="InParanoid" id="A0A1Z5RPT1"/>
<accession>A0A1Z5RPT1</accession>
<keyword evidence="3" id="KW-1185">Reference proteome</keyword>